<dbReference type="GO" id="GO:0008168">
    <property type="term" value="F:methyltransferase activity"/>
    <property type="evidence" value="ECO:0007669"/>
    <property type="project" value="InterPro"/>
</dbReference>
<dbReference type="Gene3D" id="3.40.50.150">
    <property type="entry name" value="Vaccinia Virus protein VP39"/>
    <property type="match status" value="1"/>
</dbReference>
<accession>A0A6J6SJ82</accession>
<dbReference type="SUPFAM" id="SSF53335">
    <property type="entry name" value="S-adenosyl-L-methionine-dependent methyltransferases"/>
    <property type="match status" value="1"/>
</dbReference>
<dbReference type="AlphaFoldDB" id="A0A6J6SJ82"/>
<dbReference type="InterPro" id="IPR050320">
    <property type="entry name" value="N5-glutamine_MTase"/>
</dbReference>
<gene>
    <name evidence="1" type="ORF">UFOPK2602_02542</name>
</gene>
<dbReference type="EMBL" id="CAEZXX010000291">
    <property type="protein sequence ID" value="CAB4734259.1"/>
    <property type="molecule type" value="Genomic_DNA"/>
</dbReference>
<sequence length="97" mass="10829">MIVSNPPYIAEGDPEVAPDVLRWEPHGALFSGPDGLDDMRLIVSQALDWLRPGGVLLVEFGYRQAPVVLDLLASSGYREFGIRQDFTGRDRIAYARR</sequence>
<dbReference type="PANTHER" id="PTHR18895:SF74">
    <property type="entry name" value="MTRF1L RELEASE FACTOR GLUTAMINE METHYLTRANSFERASE"/>
    <property type="match status" value="1"/>
</dbReference>
<reference evidence="1" key="1">
    <citation type="submission" date="2020-05" db="EMBL/GenBank/DDBJ databases">
        <authorList>
            <person name="Chiriac C."/>
            <person name="Salcher M."/>
            <person name="Ghai R."/>
            <person name="Kavagutti S V."/>
        </authorList>
    </citation>
    <scope>NUCLEOTIDE SEQUENCE</scope>
</reference>
<proteinExistence type="predicted"/>
<dbReference type="PANTHER" id="PTHR18895">
    <property type="entry name" value="HEMK METHYLTRANSFERASE"/>
    <property type="match status" value="1"/>
</dbReference>
<protein>
    <submittedName>
        <fullName evidence="1">Unannotated protein</fullName>
    </submittedName>
</protein>
<evidence type="ECO:0000313" key="1">
    <source>
        <dbReference type="EMBL" id="CAB4734259.1"/>
    </source>
</evidence>
<dbReference type="PROSITE" id="PS00092">
    <property type="entry name" value="N6_MTASE"/>
    <property type="match status" value="1"/>
</dbReference>
<organism evidence="1">
    <name type="scientific">freshwater metagenome</name>
    <dbReference type="NCBI Taxonomy" id="449393"/>
    <lineage>
        <taxon>unclassified sequences</taxon>
        <taxon>metagenomes</taxon>
        <taxon>ecological metagenomes</taxon>
    </lineage>
</organism>
<name>A0A6J6SJ82_9ZZZZ</name>
<dbReference type="GO" id="GO:0032259">
    <property type="term" value="P:methylation"/>
    <property type="evidence" value="ECO:0007669"/>
    <property type="project" value="InterPro"/>
</dbReference>
<dbReference type="InterPro" id="IPR002052">
    <property type="entry name" value="DNA_methylase_N6_adenine_CS"/>
</dbReference>
<dbReference type="GO" id="GO:0003676">
    <property type="term" value="F:nucleic acid binding"/>
    <property type="evidence" value="ECO:0007669"/>
    <property type="project" value="InterPro"/>
</dbReference>
<dbReference type="InterPro" id="IPR029063">
    <property type="entry name" value="SAM-dependent_MTases_sf"/>
</dbReference>